<comment type="caution">
    <text evidence="2">The sequence shown here is derived from an EMBL/GenBank/DDBJ whole genome shotgun (WGS) entry which is preliminary data.</text>
</comment>
<name>A0A9Q3IWU3_9BASI</name>
<accession>A0A9Q3IWU3</accession>
<dbReference type="AlphaFoldDB" id="A0A9Q3IWU3"/>
<sequence length="108" mass="12300">MEIDRKKNFRFFECAPESGTPDSEETESEGTETPILWIGSSELHNQFSSAVMKTYSKHKHRPSGLQHKPELYHMKITLTGRKRVVTLVPWGSSEDKSSNYPPHSQGLP</sequence>
<feature type="region of interest" description="Disordered" evidence="1">
    <location>
        <begin position="12"/>
        <end position="32"/>
    </location>
</feature>
<evidence type="ECO:0000313" key="2">
    <source>
        <dbReference type="EMBL" id="MBW0551260.1"/>
    </source>
</evidence>
<evidence type="ECO:0000313" key="3">
    <source>
        <dbReference type="Proteomes" id="UP000765509"/>
    </source>
</evidence>
<reference evidence="2" key="1">
    <citation type="submission" date="2021-03" db="EMBL/GenBank/DDBJ databases">
        <title>Draft genome sequence of rust myrtle Austropuccinia psidii MF-1, a brazilian biotype.</title>
        <authorList>
            <person name="Quecine M.C."/>
            <person name="Pachon D.M.R."/>
            <person name="Bonatelli M.L."/>
            <person name="Correr F.H."/>
            <person name="Franceschini L.M."/>
            <person name="Leite T.F."/>
            <person name="Margarido G.R.A."/>
            <person name="Almeida C.A."/>
            <person name="Ferrarezi J.A."/>
            <person name="Labate C.A."/>
        </authorList>
    </citation>
    <scope>NUCLEOTIDE SEQUENCE</scope>
    <source>
        <strain evidence="2">MF-1</strain>
    </source>
</reference>
<protein>
    <submittedName>
        <fullName evidence="2">Uncharacterized protein</fullName>
    </submittedName>
</protein>
<proteinExistence type="predicted"/>
<gene>
    <name evidence="2" type="ORF">O181_090975</name>
</gene>
<evidence type="ECO:0000256" key="1">
    <source>
        <dbReference type="SAM" id="MobiDB-lite"/>
    </source>
</evidence>
<dbReference type="EMBL" id="AVOT02057090">
    <property type="protein sequence ID" value="MBW0551260.1"/>
    <property type="molecule type" value="Genomic_DNA"/>
</dbReference>
<keyword evidence="3" id="KW-1185">Reference proteome</keyword>
<organism evidence="2 3">
    <name type="scientific">Austropuccinia psidii MF-1</name>
    <dbReference type="NCBI Taxonomy" id="1389203"/>
    <lineage>
        <taxon>Eukaryota</taxon>
        <taxon>Fungi</taxon>
        <taxon>Dikarya</taxon>
        <taxon>Basidiomycota</taxon>
        <taxon>Pucciniomycotina</taxon>
        <taxon>Pucciniomycetes</taxon>
        <taxon>Pucciniales</taxon>
        <taxon>Sphaerophragmiaceae</taxon>
        <taxon>Austropuccinia</taxon>
    </lineage>
</organism>
<dbReference type="Proteomes" id="UP000765509">
    <property type="component" value="Unassembled WGS sequence"/>
</dbReference>